<evidence type="ECO:0000313" key="2">
    <source>
        <dbReference type="EMBL" id="SFS74328.1"/>
    </source>
</evidence>
<dbReference type="AlphaFoldDB" id="A0A1I6SC74"/>
<protein>
    <submittedName>
        <fullName evidence="2">Asp-tRNAAsn/Glu-tRNAGln amidotransferase A subunit</fullName>
    </submittedName>
</protein>
<dbReference type="PANTHER" id="PTHR11895:SF151">
    <property type="entry name" value="GLUTAMYL-TRNA(GLN) AMIDOTRANSFERASE SUBUNIT A"/>
    <property type="match status" value="1"/>
</dbReference>
<keyword evidence="3" id="KW-1185">Reference proteome</keyword>
<name>A0A1I6SC74_9RHOB</name>
<proteinExistence type="predicted"/>
<feature type="domain" description="Amidase" evidence="1">
    <location>
        <begin position="25"/>
        <end position="216"/>
    </location>
</feature>
<dbReference type="RefSeq" id="WP_092423750.1">
    <property type="nucleotide sequence ID" value="NZ_FNCL01000004.1"/>
</dbReference>
<dbReference type="SUPFAM" id="SSF75304">
    <property type="entry name" value="Amidase signature (AS) enzymes"/>
    <property type="match status" value="1"/>
</dbReference>
<dbReference type="Proteomes" id="UP000199392">
    <property type="component" value="Unassembled WGS sequence"/>
</dbReference>
<evidence type="ECO:0000259" key="1">
    <source>
        <dbReference type="Pfam" id="PF01425"/>
    </source>
</evidence>
<dbReference type="PANTHER" id="PTHR11895">
    <property type="entry name" value="TRANSAMIDASE"/>
    <property type="match status" value="1"/>
</dbReference>
<dbReference type="InterPro" id="IPR036928">
    <property type="entry name" value="AS_sf"/>
</dbReference>
<sequence length="428" mass="45057">MTDLSRLDATTARALMRDGRLTPRELTRACLARIAERDGEIRAWLSLNPRAEAEASAIAASDPRPLAGIPVGIKDVIDTVDLPTTHNSPLYSTRRPADDAPCVEILRAAGAIILGKTDTTEFAAAGRNAMTGCPADPSRTSGGSSAGSAAAVADFHVPLALGTQTGGSTIRPASFCGTPAIKPSWGLISTEGVKLYANSLDTVGLYARSFDDLALLGGLYGLPGAGEPPARPTLALCLTPYADELAPEARALMQSLPERLAPVADTEWLQLPAGMEDLDALHRCVQMSEGAAAMRNLPLRGALVHQAFLDRANRSEGHTARQMFEAYDRLADHRRTFETLTAPYDAVIAPAAPGFAPIGRSAGNPKFNALWTAMQLPCIHVPAVSEPLPLGVQLVAARAQDSRLIRLAAQIAPALAFSPPAVTEGKDD</sequence>
<accession>A0A1I6SC74</accession>
<dbReference type="Gene3D" id="3.90.1300.10">
    <property type="entry name" value="Amidase signature (AS) domain"/>
    <property type="match status" value="1"/>
</dbReference>
<dbReference type="InterPro" id="IPR023631">
    <property type="entry name" value="Amidase_dom"/>
</dbReference>
<dbReference type="EMBL" id="FOZW01000004">
    <property type="protein sequence ID" value="SFS74328.1"/>
    <property type="molecule type" value="Genomic_DNA"/>
</dbReference>
<evidence type="ECO:0000313" key="3">
    <source>
        <dbReference type="Proteomes" id="UP000199392"/>
    </source>
</evidence>
<dbReference type="GO" id="GO:0016740">
    <property type="term" value="F:transferase activity"/>
    <property type="evidence" value="ECO:0007669"/>
    <property type="project" value="UniProtKB-KW"/>
</dbReference>
<dbReference type="InterPro" id="IPR000120">
    <property type="entry name" value="Amidase"/>
</dbReference>
<gene>
    <name evidence="2" type="ORF">SAMN04488050_104250</name>
</gene>
<organism evidence="2 3">
    <name type="scientific">Alloyangia pacifica</name>
    <dbReference type="NCBI Taxonomy" id="311180"/>
    <lineage>
        <taxon>Bacteria</taxon>
        <taxon>Pseudomonadati</taxon>
        <taxon>Pseudomonadota</taxon>
        <taxon>Alphaproteobacteria</taxon>
        <taxon>Rhodobacterales</taxon>
        <taxon>Roseobacteraceae</taxon>
        <taxon>Alloyangia</taxon>
    </lineage>
</organism>
<reference evidence="3" key="1">
    <citation type="submission" date="2016-10" db="EMBL/GenBank/DDBJ databases">
        <authorList>
            <person name="Varghese N."/>
            <person name="Submissions S."/>
        </authorList>
    </citation>
    <scope>NUCLEOTIDE SEQUENCE [LARGE SCALE GENOMIC DNA]</scope>
    <source>
        <strain evidence="3">DSM 26894</strain>
    </source>
</reference>
<keyword evidence="2" id="KW-0808">Transferase</keyword>
<dbReference type="OrthoDB" id="9777859at2"/>
<dbReference type="Pfam" id="PF01425">
    <property type="entry name" value="Amidase"/>
    <property type="match status" value="1"/>
</dbReference>
<dbReference type="STRING" id="311180.SAMN04488050_104250"/>